<dbReference type="FunFam" id="1.10.60.10:FF:000004">
    <property type="entry name" value="DtxR family transcriptional regulator"/>
    <property type="match status" value="1"/>
</dbReference>
<evidence type="ECO:0000256" key="3">
    <source>
        <dbReference type="ARBA" id="ARBA00011738"/>
    </source>
</evidence>
<evidence type="ECO:0000256" key="13">
    <source>
        <dbReference type="SAM" id="MobiDB-lite"/>
    </source>
</evidence>
<dbReference type="Gene3D" id="1.10.60.10">
    <property type="entry name" value="Iron dependent repressor, metal binding and dimerisation domain"/>
    <property type="match status" value="1"/>
</dbReference>
<dbReference type="InterPro" id="IPR022689">
    <property type="entry name" value="Iron_dep_repressor"/>
</dbReference>
<evidence type="ECO:0000256" key="9">
    <source>
        <dbReference type="ARBA" id="ARBA00023159"/>
    </source>
</evidence>
<dbReference type="GO" id="GO:0046983">
    <property type="term" value="F:protein dimerization activity"/>
    <property type="evidence" value="ECO:0007669"/>
    <property type="project" value="InterPro"/>
</dbReference>
<dbReference type="GO" id="GO:0005737">
    <property type="term" value="C:cytoplasm"/>
    <property type="evidence" value="ECO:0007669"/>
    <property type="project" value="UniProtKB-SubCell"/>
</dbReference>
<evidence type="ECO:0000256" key="5">
    <source>
        <dbReference type="ARBA" id="ARBA00022491"/>
    </source>
</evidence>
<evidence type="ECO:0000256" key="7">
    <source>
        <dbReference type="ARBA" id="ARBA00023015"/>
    </source>
</evidence>
<keyword evidence="11" id="KW-0464">Manganese</keyword>
<dbReference type="Pfam" id="PF01325">
    <property type="entry name" value="Fe_dep_repress"/>
    <property type="match status" value="1"/>
</dbReference>
<dbReference type="Pfam" id="PF04023">
    <property type="entry name" value="FeoA"/>
    <property type="match status" value="1"/>
</dbReference>
<evidence type="ECO:0000256" key="1">
    <source>
        <dbReference type="ARBA" id="ARBA00004496"/>
    </source>
</evidence>
<keyword evidence="6" id="KW-0408">Iron</keyword>
<comment type="subcellular location">
    <subcellularLocation>
        <location evidence="1">Cytoplasm</location>
    </subcellularLocation>
</comment>
<comment type="similarity">
    <text evidence="2">Belongs to the DtxR/MntR family.</text>
</comment>
<evidence type="ECO:0000256" key="8">
    <source>
        <dbReference type="ARBA" id="ARBA00023125"/>
    </source>
</evidence>
<gene>
    <name evidence="15" type="ORF">HNR67_005824</name>
</gene>
<dbReference type="GO" id="GO:0045892">
    <property type="term" value="P:negative regulation of DNA-templated transcription"/>
    <property type="evidence" value="ECO:0007669"/>
    <property type="project" value="TreeGrafter"/>
</dbReference>
<evidence type="ECO:0000256" key="6">
    <source>
        <dbReference type="ARBA" id="ARBA00023004"/>
    </source>
</evidence>
<dbReference type="InterPro" id="IPR008988">
    <property type="entry name" value="Transcriptional_repressor_C"/>
</dbReference>
<comment type="caution">
    <text evidence="15">The sequence shown here is derived from an EMBL/GenBank/DDBJ whole genome shotgun (WGS) entry which is preliminary data.</text>
</comment>
<dbReference type="InterPro" id="IPR050536">
    <property type="entry name" value="DtxR_MntR_Metal-Reg"/>
</dbReference>
<dbReference type="PANTHER" id="PTHR33238">
    <property type="entry name" value="IRON (METAL) DEPENDENT REPRESSOR, DTXR FAMILY"/>
    <property type="match status" value="1"/>
</dbReference>
<keyword evidence="9" id="KW-0010">Activator</keyword>
<sequence>MSVSELSESTQNYLKVVWALQEWSEEPVTTSVIAQRLGLRLSSVSESVRRLTEQGLLEHPRYGSVGLTEAGRAHAVAMVRRHRLIETFLVNALNYRWDEVHEEAEQLEHVVSDLMVTRIDEFLGKPTRDPHGDPIPAADGTVHRPDARQLTGMPPGTRCRVERISDADAARLQYFADNGLVIDTELLVLDSATGADTLTIRVADRTDHLSLGPAATDAVWVSHQP</sequence>
<name>A0A7W7CEK0_9PSEU</name>
<reference evidence="15 16" key="1">
    <citation type="submission" date="2020-08" db="EMBL/GenBank/DDBJ databases">
        <title>Sequencing the genomes of 1000 actinobacteria strains.</title>
        <authorList>
            <person name="Klenk H.-P."/>
        </authorList>
    </citation>
    <scope>NUCLEOTIDE SEQUENCE [LARGE SCALE GENOMIC DNA]</scope>
    <source>
        <strain evidence="15 16">DSM 44230</strain>
    </source>
</reference>
<protein>
    <recommendedName>
        <fullName evidence="12">Manganese transport regulator</fullName>
    </recommendedName>
</protein>
<keyword evidence="8" id="KW-0238">DNA-binding</keyword>
<dbReference type="InterPro" id="IPR036390">
    <property type="entry name" value="WH_DNA-bd_sf"/>
</dbReference>
<accession>A0A7W7CEK0</accession>
<dbReference type="InterPro" id="IPR007167">
    <property type="entry name" value="Fe-transptr_FeoA-like"/>
</dbReference>
<proteinExistence type="inferred from homology"/>
<evidence type="ECO:0000256" key="4">
    <source>
        <dbReference type="ARBA" id="ARBA00022490"/>
    </source>
</evidence>
<dbReference type="Gene3D" id="2.30.30.90">
    <property type="match status" value="1"/>
</dbReference>
<evidence type="ECO:0000313" key="16">
    <source>
        <dbReference type="Proteomes" id="UP000533598"/>
    </source>
</evidence>
<keyword evidence="10" id="KW-0804">Transcription</keyword>
<dbReference type="InterPro" id="IPR022687">
    <property type="entry name" value="HTH_DTXR"/>
</dbReference>
<dbReference type="AlphaFoldDB" id="A0A7W7CEK0"/>
<keyword evidence="7" id="KW-0805">Transcription regulation</keyword>
<dbReference type="InterPro" id="IPR001367">
    <property type="entry name" value="Fe_dep_repressor"/>
</dbReference>
<dbReference type="InterPro" id="IPR036421">
    <property type="entry name" value="Fe_dep_repressor_sf"/>
</dbReference>
<keyword evidence="4" id="KW-0963">Cytoplasm</keyword>
<evidence type="ECO:0000259" key="14">
    <source>
        <dbReference type="PROSITE" id="PS50944"/>
    </source>
</evidence>
<evidence type="ECO:0000256" key="11">
    <source>
        <dbReference type="ARBA" id="ARBA00023211"/>
    </source>
</evidence>
<evidence type="ECO:0000313" key="15">
    <source>
        <dbReference type="EMBL" id="MBB4679706.1"/>
    </source>
</evidence>
<dbReference type="PROSITE" id="PS50944">
    <property type="entry name" value="HTH_DTXR"/>
    <property type="match status" value="1"/>
</dbReference>
<dbReference type="SUPFAM" id="SSF47979">
    <property type="entry name" value="Iron-dependent repressor protein, dimerization domain"/>
    <property type="match status" value="1"/>
</dbReference>
<dbReference type="Proteomes" id="UP000533598">
    <property type="component" value="Unassembled WGS sequence"/>
</dbReference>
<feature type="region of interest" description="Disordered" evidence="13">
    <location>
        <begin position="125"/>
        <end position="156"/>
    </location>
</feature>
<dbReference type="PANTHER" id="PTHR33238:SF11">
    <property type="entry name" value="TRANSCRIPTIONAL REGULATOR MNTR"/>
    <property type="match status" value="1"/>
</dbReference>
<keyword evidence="16" id="KW-1185">Reference proteome</keyword>
<dbReference type="InterPro" id="IPR036388">
    <property type="entry name" value="WH-like_DNA-bd_sf"/>
</dbReference>
<feature type="domain" description="HTH dtxR-type" evidence="14">
    <location>
        <begin position="6"/>
        <end position="68"/>
    </location>
</feature>
<dbReference type="RefSeq" id="WP_185005421.1">
    <property type="nucleotide sequence ID" value="NZ_BAAAUI010000001.1"/>
</dbReference>
<dbReference type="GO" id="GO:0003700">
    <property type="term" value="F:DNA-binding transcription factor activity"/>
    <property type="evidence" value="ECO:0007669"/>
    <property type="project" value="InterPro"/>
</dbReference>
<dbReference type="InterPro" id="IPR038157">
    <property type="entry name" value="FeoA_core_dom"/>
</dbReference>
<dbReference type="Pfam" id="PF02742">
    <property type="entry name" value="Fe_dep_repr_C"/>
    <property type="match status" value="1"/>
</dbReference>
<dbReference type="SUPFAM" id="SSF46785">
    <property type="entry name" value="Winged helix' DNA-binding domain"/>
    <property type="match status" value="1"/>
</dbReference>
<comment type="subunit">
    <text evidence="3">Homodimer.</text>
</comment>
<dbReference type="Gene3D" id="1.10.10.10">
    <property type="entry name" value="Winged helix-like DNA-binding domain superfamily/Winged helix DNA-binding domain"/>
    <property type="match status" value="1"/>
</dbReference>
<keyword evidence="5" id="KW-0678">Repressor</keyword>
<dbReference type="GO" id="GO:0046914">
    <property type="term" value="F:transition metal ion binding"/>
    <property type="evidence" value="ECO:0007669"/>
    <property type="project" value="InterPro"/>
</dbReference>
<evidence type="ECO:0000256" key="12">
    <source>
        <dbReference type="ARBA" id="ARBA00032593"/>
    </source>
</evidence>
<dbReference type="GO" id="GO:0003677">
    <property type="term" value="F:DNA binding"/>
    <property type="evidence" value="ECO:0007669"/>
    <property type="project" value="UniProtKB-KW"/>
</dbReference>
<dbReference type="SMART" id="SM00899">
    <property type="entry name" value="FeoA"/>
    <property type="match status" value="1"/>
</dbReference>
<evidence type="ECO:0000256" key="10">
    <source>
        <dbReference type="ARBA" id="ARBA00023163"/>
    </source>
</evidence>
<evidence type="ECO:0000256" key="2">
    <source>
        <dbReference type="ARBA" id="ARBA00007871"/>
    </source>
</evidence>
<dbReference type="SUPFAM" id="SSF50037">
    <property type="entry name" value="C-terminal domain of transcriptional repressors"/>
    <property type="match status" value="1"/>
</dbReference>
<dbReference type="SMART" id="SM00529">
    <property type="entry name" value="HTH_DTXR"/>
    <property type="match status" value="1"/>
</dbReference>
<dbReference type="EMBL" id="JACHMH010000001">
    <property type="protein sequence ID" value="MBB4679706.1"/>
    <property type="molecule type" value="Genomic_DNA"/>
</dbReference>
<organism evidence="15 16">
    <name type="scientific">Crossiella cryophila</name>
    <dbReference type="NCBI Taxonomy" id="43355"/>
    <lineage>
        <taxon>Bacteria</taxon>
        <taxon>Bacillati</taxon>
        <taxon>Actinomycetota</taxon>
        <taxon>Actinomycetes</taxon>
        <taxon>Pseudonocardiales</taxon>
        <taxon>Pseudonocardiaceae</taxon>
        <taxon>Crossiella</taxon>
    </lineage>
</organism>